<proteinExistence type="inferred from homology"/>
<dbReference type="PRINTS" id="PR00926">
    <property type="entry name" value="MITOCARRIER"/>
</dbReference>
<evidence type="ECO:0000313" key="14">
    <source>
        <dbReference type="Proteomes" id="UP000274922"/>
    </source>
</evidence>
<dbReference type="Proteomes" id="UP000268535">
    <property type="component" value="Unassembled WGS sequence"/>
</dbReference>
<evidence type="ECO:0000256" key="2">
    <source>
        <dbReference type="ARBA" id="ARBA00006375"/>
    </source>
</evidence>
<evidence type="ECO:0000313" key="12">
    <source>
        <dbReference type="EMBL" id="RKO98502.1"/>
    </source>
</evidence>
<dbReference type="InterPro" id="IPR023395">
    <property type="entry name" value="MCP_dom_sf"/>
</dbReference>
<dbReference type="Pfam" id="PF00153">
    <property type="entry name" value="Mito_carr"/>
    <property type="match status" value="3"/>
</dbReference>
<dbReference type="STRING" id="1555241.A0A4P9X0J9"/>
<keyword evidence="8 9" id="KW-0472">Membrane</keyword>
<dbReference type="OrthoDB" id="409586at2759"/>
<dbReference type="GO" id="GO:1990575">
    <property type="term" value="P:mitochondrial L-ornithine transmembrane transport"/>
    <property type="evidence" value="ECO:0007669"/>
    <property type="project" value="TreeGrafter"/>
</dbReference>
<reference evidence="11" key="3">
    <citation type="submission" date="2018-08" db="EMBL/GenBank/DDBJ databases">
        <title>Leveraging single-cell genomics to expand the Fungal Tree of Life.</title>
        <authorList>
            <consortium name="DOE Joint Genome Institute"/>
            <person name="Ahrendt S.R."/>
            <person name="Quandt C.A."/>
            <person name="Ciobanu D."/>
            <person name="Clum A."/>
            <person name="Salamov A."/>
            <person name="Andreopoulos B."/>
            <person name="Cheng J.-F."/>
            <person name="Woyke T."/>
            <person name="Pelin A."/>
            <person name="Henrissat B."/>
            <person name="Reynolds N."/>
            <person name="Benny G.L."/>
            <person name="Smith M.E."/>
            <person name="James T.Y."/>
            <person name="Grigoriev I.V."/>
        </authorList>
    </citation>
    <scope>NUCLEOTIDE SEQUENCE</scope>
    <source>
        <strain evidence="11">ATCC 52028</strain>
    </source>
</reference>
<feature type="repeat" description="Solcar" evidence="9">
    <location>
        <begin position="122"/>
        <end position="216"/>
    </location>
</feature>
<dbReference type="Proteomes" id="UP000274922">
    <property type="component" value="Unassembled WGS sequence"/>
</dbReference>
<keyword evidence="4 9" id="KW-0812">Transmembrane</keyword>
<reference evidence="13 14" key="1">
    <citation type="journal article" date="2018" name="Nat. Microbiol.">
        <title>Leveraging single-cell genomics to expand the fungal tree of life.</title>
        <authorList>
            <person name="Ahrendt S.R."/>
            <person name="Quandt C.A."/>
            <person name="Ciobanu D."/>
            <person name="Clum A."/>
            <person name="Salamov A."/>
            <person name="Andreopoulos B."/>
            <person name="Cheng J.F."/>
            <person name="Woyke T."/>
            <person name="Pelin A."/>
            <person name="Henrissat B."/>
            <person name="Reynolds N.K."/>
            <person name="Benny G.L."/>
            <person name="Smith M.E."/>
            <person name="James T.Y."/>
            <person name="Grigoriev I.V."/>
        </authorList>
    </citation>
    <scope>NUCLEOTIDE SEQUENCE [LARGE SCALE GENOMIC DNA]</scope>
    <source>
        <strain evidence="13 14">ATCC 52028</strain>
    </source>
</reference>
<evidence type="ECO:0000256" key="6">
    <source>
        <dbReference type="ARBA" id="ARBA00022989"/>
    </source>
</evidence>
<evidence type="ECO:0000256" key="10">
    <source>
        <dbReference type="RuleBase" id="RU000488"/>
    </source>
</evidence>
<dbReference type="InterPro" id="IPR002067">
    <property type="entry name" value="MCP"/>
</dbReference>
<dbReference type="InterPro" id="IPR050567">
    <property type="entry name" value="Mitochondrial_Carrier"/>
</dbReference>
<evidence type="ECO:0000313" key="11">
    <source>
        <dbReference type="EMBL" id="RKO97680.1"/>
    </source>
</evidence>
<dbReference type="PROSITE" id="PS50920">
    <property type="entry name" value="SOLCAR"/>
    <property type="match status" value="3"/>
</dbReference>
<organism evidence="12 14">
    <name type="scientific">Caulochytrium protostelioides</name>
    <dbReference type="NCBI Taxonomy" id="1555241"/>
    <lineage>
        <taxon>Eukaryota</taxon>
        <taxon>Fungi</taxon>
        <taxon>Fungi incertae sedis</taxon>
        <taxon>Chytridiomycota</taxon>
        <taxon>Chytridiomycota incertae sedis</taxon>
        <taxon>Chytridiomycetes</taxon>
        <taxon>Caulochytriales</taxon>
        <taxon>Caulochytriaceae</taxon>
        <taxon>Caulochytrium</taxon>
    </lineage>
</organism>
<keyword evidence="14" id="KW-1185">Reference proteome</keyword>
<reference evidence="12" key="2">
    <citation type="submission" date="2018-04" db="EMBL/GenBank/DDBJ databases">
        <title>Leveraging single-cell genomics to expand the Fungal Tree of Life.</title>
        <authorList>
            <consortium name="DOE Joint Genome Institute"/>
            <person name="Ahrendt S.R."/>
            <person name="Quandt C.A."/>
            <person name="Ciobanu D."/>
            <person name="Clum A."/>
            <person name="Salamov A."/>
            <person name="Andreopoulos B."/>
            <person name="Cheng J.-F."/>
            <person name="Woyke T."/>
            <person name="Pelin A."/>
            <person name="Henrissat B."/>
            <person name="Benny G.L."/>
            <person name="Smith M.E."/>
            <person name="James T.Y."/>
            <person name="Grigoriev I.V."/>
        </authorList>
    </citation>
    <scope>NUCLEOTIDE SEQUENCE</scope>
    <source>
        <strain evidence="12">ATCC 52028</strain>
    </source>
</reference>
<keyword evidence="3 10" id="KW-0813">Transport</keyword>
<keyword evidence="7" id="KW-0496">Mitochondrion</keyword>
<comment type="similarity">
    <text evidence="2 10">Belongs to the mitochondrial carrier (TC 2.A.29) family.</text>
</comment>
<dbReference type="GO" id="GO:0031966">
    <property type="term" value="C:mitochondrial membrane"/>
    <property type="evidence" value="ECO:0007669"/>
    <property type="project" value="UniProtKB-SubCell"/>
</dbReference>
<evidence type="ECO:0000313" key="13">
    <source>
        <dbReference type="Proteomes" id="UP000268535"/>
    </source>
</evidence>
<keyword evidence="6" id="KW-1133">Transmembrane helix</keyword>
<dbReference type="GO" id="GO:0000064">
    <property type="term" value="F:L-ornithine transmembrane transporter activity"/>
    <property type="evidence" value="ECO:0007669"/>
    <property type="project" value="TreeGrafter"/>
</dbReference>
<dbReference type="PANTHER" id="PTHR45624:SF12">
    <property type="entry name" value="MITOCHONDRIAL ORNITHINE TRANSPORTER 1"/>
    <property type="match status" value="1"/>
</dbReference>
<dbReference type="AlphaFoldDB" id="A0A4P9X0J9"/>
<dbReference type="SUPFAM" id="SSF103506">
    <property type="entry name" value="Mitochondrial carrier"/>
    <property type="match status" value="1"/>
</dbReference>
<gene>
    <name evidence="11" type="ORF">CAUPRSCDRAFT_6148</name>
    <name evidence="12" type="ORF">CXG81DRAFT_15843</name>
</gene>
<accession>A0A4P9X0J9</accession>
<evidence type="ECO:0000256" key="3">
    <source>
        <dbReference type="ARBA" id="ARBA00022448"/>
    </source>
</evidence>
<evidence type="ECO:0000256" key="7">
    <source>
        <dbReference type="ARBA" id="ARBA00023128"/>
    </source>
</evidence>
<dbReference type="EMBL" id="ML009195">
    <property type="protein sequence ID" value="RKO97680.1"/>
    <property type="molecule type" value="Genomic_DNA"/>
</dbReference>
<evidence type="ECO:0000256" key="4">
    <source>
        <dbReference type="ARBA" id="ARBA00022692"/>
    </source>
</evidence>
<comment type="subcellular location">
    <subcellularLocation>
        <location evidence="1">Mitochondrion membrane</location>
        <topology evidence="1">Multi-pass membrane protein</topology>
    </subcellularLocation>
</comment>
<evidence type="ECO:0000256" key="1">
    <source>
        <dbReference type="ARBA" id="ARBA00004225"/>
    </source>
</evidence>
<evidence type="ECO:0000256" key="9">
    <source>
        <dbReference type="PROSITE-ProRule" id="PRU00282"/>
    </source>
</evidence>
<sequence>MAAIAVESAPVPPPPAPPAAPDRFRTVKELAAGSFGGIVQVLSGQPFDTVKVRLQTQSRTNPTYSGALDCVKKTIQHEGFKGFYKGTLTPLLGVGACVSIQFAALEAAKRALQARKPAGASLSIPELFLAGSLSGVANSILSGPIEHVRTRLQVQTGSAASAAPGTVFYTGPLDLARKVYRAHGIGAIYKGQGITIGREIVGYGTYFSTYEWLLQRHCQQAKVQRCDVESWRACLYGAISGYTLWLVIYPIDAVKSMLQTDAFAPGERQYANAFDCVRQTVRNVGVSGLYRGFGTCMLRAGPVNGVTFVAYEAAMRFLIPL</sequence>
<dbReference type="Gene3D" id="1.50.40.10">
    <property type="entry name" value="Mitochondrial carrier domain"/>
    <property type="match status" value="1"/>
</dbReference>
<dbReference type="InterPro" id="IPR018108">
    <property type="entry name" value="MCP_transmembrane"/>
</dbReference>
<keyword evidence="5" id="KW-0677">Repeat</keyword>
<feature type="repeat" description="Solcar" evidence="9">
    <location>
        <begin position="24"/>
        <end position="111"/>
    </location>
</feature>
<feature type="repeat" description="Solcar" evidence="9">
    <location>
        <begin position="228"/>
        <end position="317"/>
    </location>
</feature>
<evidence type="ECO:0000256" key="5">
    <source>
        <dbReference type="ARBA" id="ARBA00022737"/>
    </source>
</evidence>
<evidence type="ECO:0000256" key="8">
    <source>
        <dbReference type="ARBA" id="ARBA00023136"/>
    </source>
</evidence>
<dbReference type="PANTHER" id="PTHR45624">
    <property type="entry name" value="MITOCHONDRIAL BASIC AMINO ACIDS TRANSPORTER-RELATED"/>
    <property type="match status" value="1"/>
</dbReference>
<protein>
    <submittedName>
        <fullName evidence="11">Mitochondrial carrier</fullName>
    </submittedName>
</protein>
<name>A0A4P9X0J9_9FUNG</name>
<dbReference type="EMBL" id="ML014416">
    <property type="protein sequence ID" value="RKO98502.1"/>
    <property type="molecule type" value="Genomic_DNA"/>
</dbReference>